<organism evidence="1 2">
    <name type="scientific">Brachyspira murdochii (strain ATCC 51284 / DSM 12563 / 56-150)</name>
    <name type="common">Serpulina murdochii</name>
    <dbReference type="NCBI Taxonomy" id="526224"/>
    <lineage>
        <taxon>Bacteria</taxon>
        <taxon>Pseudomonadati</taxon>
        <taxon>Spirochaetota</taxon>
        <taxon>Spirochaetia</taxon>
        <taxon>Brachyspirales</taxon>
        <taxon>Brachyspiraceae</taxon>
        <taxon>Brachyspira</taxon>
    </lineage>
</organism>
<proteinExistence type="predicted"/>
<evidence type="ECO:0000313" key="1">
    <source>
        <dbReference type="EMBL" id="ADG72247.1"/>
    </source>
</evidence>
<dbReference type="GO" id="GO:0016788">
    <property type="term" value="F:hydrolase activity, acting on ester bonds"/>
    <property type="evidence" value="ECO:0007669"/>
    <property type="project" value="UniProtKB-ARBA"/>
</dbReference>
<dbReference type="eggNOG" id="COG2755">
    <property type="taxonomic scope" value="Bacteria"/>
</dbReference>
<dbReference type="RefSeq" id="WP_013114618.1">
    <property type="nucleotide sequence ID" value="NC_014150.1"/>
</dbReference>
<accession>D5U466</accession>
<dbReference type="Gene3D" id="3.40.50.1110">
    <property type="entry name" value="SGNH hydrolase"/>
    <property type="match status" value="1"/>
</dbReference>
<reference evidence="1 2" key="1">
    <citation type="journal article" date="2010" name="Stand. Genomic Sci.">
        <title>Complete genome sequence of Brachyspira murdochii type strain (56-150).</title>
        <authorList>
            <person name="Pati A."/>
            <person name="Sikorski J."/>
            <person name="Gronow S."/>
            <person name="Munk C."/>
            <person name="Lapidus A."/>
            <person name="Copeland A."/>
            <person name="Glavina Del Tio T."/>
            <person name="Nolan M."/>
            <person name="Lucas S."/>
            <person name="Chen F."/>
            <person name="Tice H."/>
            <person name="Cheng J.F."/>
            <person name="Han C."/>
            <person name="Detter J.C."/>
            <person name="Bruce D."/>
            <person name="Tapia R."/>
            <person name="Goodwin L."/>
            <person name="Pitluck S."/>
            <person name="Liolios K."/>
            <person name="Ivanova N."/>
            <person name="Mavromatis K."/>
            <person name="Mikhailova N."/>
            <person name="Chen A."/>
            <person name="Palaniappan K."/>
            <person name="Land M."/>
            <person name="Hauser L."/>
            <person name="Chang Y.J."/>
            <person name="Jeffries C.D."/>
            <person name="Spring S."/>
            <person name="Rohde M."/>
            <person name="Goker M."/>
            <person name="Bristow J."/>
            <person name="Eisen J.A."/>
            <person name="Markowitz V."/>
            <person name="Hugenholtz P."/>
            <person name="Kyrpides N.C."/>
            <person name="Klenk H.P."/>
        </authorList>
    </citation>
    <scope>NUCLEOTIDE SEQUENCE [LARGE SCALE GENOMIC DNA]</scope>
    <source>
        <strain evidence="2">ATCC 51284 / DSM 12563 / 56-150</strain>
    </source>
</reference>
<name>D5U466_BRAM5</name>
<evidence type="ECO:0008006" key="3">
    <source>
        <dbReference type="Google" id="ProtNLM"/>
    </source>
</evidence>
<dbReference type="EMBL" id="CP001959">
    <property type="protein sequence ID" value="ADG72247.1"/>
    <property type="molecule type" value="Genomic_DNA"/>
</dbReference>
<protein>
    <recommendedName>
        <fullName evidence="3">SGNH/GDSL hydrolase family protein</fullName>
    </recommendedName>
</protein>
<dbReference type="OrthoDB" id="9796702at2"/>
<dbReference type="SUPFAM" id="SSF52266">
    <property type="entry name" value="SGNH hydrolase"/>
    <property type="match status" value="1"/>
</dbReference>
<dbReference type="STRING" id="526224.Bmur_2173"/>
<dbReference type="Proteomes" id="UP000001915">
    <property type="component" value="Chromosome"/>
</dbReference>
<sequence>MKIKAIKIICFVLIFCVLLHSVSRVLRFKYNDGIHQLDSFYKLENNSIDVLLLGSSHSFMNINSFYLYKLYGISSFNLAGSIQPLWNTYFYLKETLNTQEPKLIVLEAYLTLANYDYIDDSRIIKNNYGLKCSIDKINSIMVSSPKNRWYEFLNPFYQYHNRYSSLTFEDFLNYKGKEKYKYDKGCVISYSVYSNMKPKVIYITNEIALYPKVDKYYRMIIELAKNNNIPILIVKAPYSIYNENDQKKYNVAERIAKEYNIPFINFNLYYDDYNLDFSKDFADIVHLNYLGAEKVAKYLGKYLKDNYDLPDRRGDHKYYSWEMNAKYQDKEIYNFELKQSANLNEYLEKVKNSDDYVIGITMLGNYQNNDAVVQIISKNFNINNIYLQNASYVIDNNKVIYSSEGSNQYLFHKEMGSYTDLVVQNGQKLSINRVNYIKTQNGINMVIYDKFTEEIVDNIYLEYIDTAIDSTIKR</sequence>
<dbReference type="InterPro" id="IPR036514">
    <property type="entry name" value="SGNH_hydro_sf"/>
</dbReference>
<dbReference type="HOGENOM" id="CLU_041407_0_0_12"/>
<dbReference type="AlphaFoldDB" id="D5U466"/>
<gene>
    <name evidence="1" type="ordered locus">Bmur_2173</name>
</gene>
<dbReference type="KEGG" id="brm:Bmur_2173"/>
<evidence type="ECO:0000313" key="2">
    <source>
        <dbReference type="Proteomes" id="UP000001915"/>
    </source>
</evidence>